<dbReference type="EMBL" id="MFTJ01000009">
    <property type="protein sequence ID" value="OGI66506.1"/>
    <property type="molecule type" value="Genomic_DNA"/>
</dbReference>
<name>A0A1F6VAE1_9BACT</name>
<accession>A0A1F6VAE1</accession>
<comment type="caution">
    <text evidence="1">The sequence shown here is derived from an EMBL/GenBank/DDBJ whole genome shotgun (WGS) entry which is preliminary data.</text>
</comment>
<evidence type="ECO:0000313" key="2">
    <source>
        <dbReference type="Proteomes" id="UP000178700"/>
    </source>
</evidence>
<sequence>MKEEINKNPLNQTPNPEFLEKRIFELRRRAFGLIHSFVTREWQWPKSVKGDKKRNFIDKLVEGTTKIVPEATDEIKTRFETLNAIDEIKDLESLLKKATEIHIELLTKYLSLEELEKRLRDRAIQGKGYQELSRGLCFEIIENQAVLHIPITFFENAKSFLESFKEGLRVLANKMITEKELADIREVIGYSSLVQEKHRILATLGFEVILDVNGKLTEKTKISREKLLELYGPKKL</sequence>
<gene>
    <name evidence="1" type="ORF">A2642_02555</name>
</gene>
<dbReference type="AlphaFoldDB" id="A0A1F6VAE1"/>
<protein>
    <submittedName>
        <fullName evidence="1">Uncharacterized protein</fullName>
    </submittedName>
</protein>
<evidence type="ECO:0000313" key="1">
    <source>
        <dbReference type="EMBL" id="OGI66506.1"/>
    </source>
</evidence>
<proteinExistence type="predicted"/>
<reference evidence="1 2" key="1">
    <citation type="journal article" date="2016" name="Nat. Commun.">
        <title>Thousands of microbial genomes shed light on interconnected biogeochemical processes in an aquifer system.</title>
        <authorList>
            <person name="Anantharaman K."/>
            <person name="Brown C.T."/>
            <person name="Hug L.A."/>
            <person name="Sharon I."/>
            <person name="Castelle C.J."/>
            <person name="Probst A.J."/>
            <person name="Thomas B.C."/>
            <person name="Singh A."/>
            <person name="Wilkins M.J."/>
            <person name="Karaoz U."/>
            <person name="Brodie E.L."/>
            <person name="Williams K.H."/>
            <person name="Hubbard S.S."/>
            <person name="Banfield J.F."/>
        </authorList>
    </citation>
    <scope>NUCLEOTIDE SEQUENCE [LARGE SCALE GENOMIC DNA]</scope>
</reference>
<organism evidence="1 2">
    <name type="scientific">Candidatus Nomurabacteria bacterium RIFCSPHIGHO2_01_FULL_39_10</name>
    <dbReference type="NCBI Taxonomy" id="1801733"/>
    <lineage>
        <taxon>Bacteria</taxon>
        <taxon>Candidatus Nomuraibacteriota</taxon>
    </lineage>
</organism>
<dbReference type="Proteomes" id="UP000178700">
    <property type="component" value="Unassembled WGS sequence"/>
</dbReference>